<proteinExistence type="predicted"/>
<evidence type="ECO:0000313" key="3">
    <source>
        <dbReference type="Proteomes" id="UP000320421"/>
    </source>
</evidence>
<protein>
    <recommendedName>
        <fullName evidence="4">DUF2203 family protein</fullName>
    </recommendedName>
</protein>
<reference evidence="2 3" key="1">
    <citation type="submission" date="2019-02" db="EMBL/GenBank/DDBJ databases">
        <title>Deep-cultivation of Planctomycetes and their phenomic and genomic characterization uncovers novel biology.</title>
        <authorList>
            <person name="Wiegand S."/>
            <person name="Jogler M."/>
            <person name="Boedeker C."/>
            <person name="Pinto D."/>
            <person name="Vollmers J."/>
            <person name="Rivas-Marin E."/>
            <person name="Kohn T."/>
            <person name="Peeters S.H."/>
            <person name="Heuer A."/>
            <person name="Rast P."/>
            <person name="Oberbeckmann S."/>
            <person name="Bunk B."/>
            <person name="Jeske O."/>
            <person name="Meyerdierks A."/>
            <person name="Storesund J.E."/>
            <person name="Kallscheuer N."/>
            <person name="Luecker S."/>
            <person name="Lage O.M."/>
            <person name="Pohl T."/>
            <person name="Merkel B.J."/>
            <person name="Hornburger P."/>
            <person name="Mueller R.-W."/>
            <person name="Bruemmer F."/>
            <person name="Labrenz M."/>
            <person name="Spormann A.M."/>
            <person name="Op den Camp H."/>
            <person name="Overmann J."/>
            <person name="Amann R."/>
            <person name="Jetten M.S.M."/>
            <person name="Mascher T."/>
            <person name="Medema M.H."/>
            <person name="Devos D.P."/>
            <person name="Kaster A.-K."/>
            <person name="Ovreas L."/>
            <person name="Rohde M."/>
            <person name="Galperin M.Y."/>
            <person name="Jogler C."/>
        </authorList>
    </citation>
    <scope>NUCLEOTIDE SEQUENCE [LARGE SCALE GENOMIC DNA]</scope>
    <source>
        <strain evidence="2 3">HG66A1</strain>
    </source>
</reference>
<dbReference type="InterPro" id="IPR018699">
    <property type="entry name" value="DUF2203"/>
</dbReference>
<accession>A0A517PSB4</accession>
<keyword evidence="3" id="KW-1185">Reference proteome</keyword>
<dbReference type="Proteomes" id="UP000320421">
    <property type="component" value="Chromosome"/>
</dbReference>
<evidence type="ECO:0000313" key="2">
    <source>
        <dbReference type="EMBL" id="QDT22270.1"/>
    </source>
</evidence>
<feature type="coiled-coil region" evidence="1">
    <location>
        <begin position="77"/>
        <end position="104"/>
    </location>
</feature>
<evidence type="ECO:0000256" key="1">
    <source>
        <dbReference type="SAM" id="Coils"/>
    </source>
</evidence>
<keyword evidence="1" id="KW-0175">Coiled coil</keyword>
<evidence type="ECO:0008006" key="4">
    <source>
        <dbReference type="Google" id="ProtNLM"/>
    </source>
</evidence>
<dbReference type="Pfam" id="PF09969">
    <property type="entry name" value="DUF2203"/>
    <property type="match status" value="1"/>
</dbReference>
<dbReference type="EMBL" id="CP036266">
    <property type="protein sequence ID" value="QDT22270.1"/>
    <property type="molecule type" value="Genomic_DNA"/>
</dbReference>
<sequence length="166" mass="19241">MVSGKNKGLTIMNAEAQRKLIFNPDEANLRLPLVRAIVKDIIALYENLHDRQERIEEIKNLPGSTTRDEDSVYSEELLQAELDIENDKEQLKTYEDELLELGVELEDPALGVVNFPTLREGKEVYLCWRLGEEEVGHWHSLDETYSDRRSLLEESIDNDDHNDMLM</sequence>
<gene>
    <name evidence="2" type="ORF">HG66A1_40770</name>
</gene>
<name>A0A517PSB4_9PLAN</name>
<dbReference type="AlphaFoldDB" id="A0A517PSB4"/>
<organism evidence="2 3">
    <name type="scientific">Gimesia chilikensis</name>
    <dbReference type="NCBI Taxonomy" id="2605989"/>
    <lineage>
        <taxon>Bacteria</taxon>
        <taxon>Pseudomonadati</taxon>
        <taxon>Planctomycetota</taxon>
        <taxon>Planctomycetia</taxon>
        <taxon>Planctomycetales</taxon>
        <taxon>Planctomycetaceae</taxon>
        <taxon>Gimesia</taxon>
    </lineage>
</organism>